<evidence type="ECO:0000313" key="1">
    <source>
        <dbReference type="EMBL" id="VDO21301.1"/>
    </source>
</evidence>
<organism evidence="2 3">
    <name type="scientific">Heligmosomoides polygyrus</name>
    <name type="common">Parasitic roundworm</name>
    <dbReference type="NCBI Taxonomy" id="6339"/>
    <lineage>
        <taxon>Eukaryota</taxon>
        <taxon>Metazoa</taxon>
        <taxon>Ecdysozoa</taxon>
        <taxon>Nematoda</taxon>
        <taxon>Chromadorea</taxon>
        <taxon>Rhabditida</taxon>
        <taxon>Rhabditina</taxon>
        <taxon>Rhabditomorpha</taxon>
        <taxon>Strongyloidea</taxon>
        <taxon>Heligmosomidae</taxon>
        <taxon>Heligmosomoides</taxon>
    </lineage>
</organism>
<protein>
    <submittedName>
        <fullName evidence="3">DDE_Tnp_Tn3 domain-containing protein</fullName>
    </submittedName>
</protein>
<evidence type="ECO:0000313" key="2">
    <source>
        <dbReference type="Proteomes" id="UP000050761"/>
    </source>
</evidence>
<dbReference type="WBParaSite" id="HPBE_0000178201-mRNA-1">
    <property type="protein sequence ID" value="HPBE_0000178201-mRNA-1"/>
    <property type="gene ID" value="HPBE_0000178201"/>
</dbReference>
<keyword evidence="2" id="KW-1185">Reference proteome</keyword>
<reference evidence="1 2" key="1">
    <citation type="submission" date="2018-11" db="EMBL/GenBank/DDBJ databases">
        <authorList>
            <consortium name="Pathogen Informatics"/>
        </authorList>
    </citation>
    <scope>NUCLEOTIDE SEQUENCE [LARGE SCALE GENOMIC DNA]</scope>
</reference>
<dbReference type="OrthoDB" id="6627079at2759"/>
<name>A0A183F6J0_HELPZ</name>
<accession>A0A183F6J0</accession>
<reference evidence="3" key="2">
    <citation type="submission" date="2019-09" db="UniProtKB">
        <authorList>
            <consortium name="WormBaseParasite"/>
        </authorList>
    </citation>
    <scope>IDENTIFICATION</scope>
</reference>
<evidence type="ECO:0000313" key="3">
    <source>
        <dbReference type="WBParaSite" id="HPBE_0000178201-mRNA-1"/>
    </source>
</evidence>
<dbReference type="EMBL" id="UZAH01002203">
    <property type="protein sequence ID" value="VDO21301.1"/>
    <property type="molecule type" value="Genomic_DNA"/>
</dbReference>
<dbReference type="Proteomes" id="UP000050761">
    <property type="component" value="Unassembled WGS sequence"/>
</dbReference>
<accession>A0A3P7TJB6</accession>
<proteinExistence type="predicted"/>
<dbReference type="AlphaFoldDB" id="A0A183F6J0"/>
<sequence>MFDAYLASLNPKSFLEFVRLYPGEFEELHSQLYHKLVHARTHLGPIGTRHRLSVFVRSISGSPEVAKKITLAIMILHNLPVASVGAESSAQRFGFNSAFDEAQHLGIAGNLPHNSKAARDMLKEHFAVRDGLR</sequence>
<gene>
    <name evidence="1" type="ORF">HPBE_LOCUS1783</name>
</gene>